<evidence type="ECO:0000313" key="1">
    <source>
        <dbReference type="EMBL" id="KAG2568285.1"/>
    </source>
</evidence>
<accession>A0A8T0Q4N8</accession>
<reference evidence="1" key="1">
    <citation type="submission" date="2020-05" db="EMBL/GenBank/DDBJ databases">
        <title>WGS assembly of Panicum virgatum.</title>
        <authorList>
            <person name="Lovell J.T."/>
            <person name="Jenkins J."/>
            <person name="Shu S."/>
            <person name="Juenger T.E."/>
            <person name="Schmutz J."/>
        </authorList>
    </citation>
    <scope>NUCLEOTIDE SEQUENCE</scope>
    <source>
        <strain evidence="1">AP13</strain>
    </source>
</reference>
<keyword evidence="2" id="KW-1185">Reference proteome</keyword>
<dbReference type="EMBL" id="CM029050">
    <property type="protein sequence ID" value="KAG2568285.1"/>
    <property type="molecule type" value="Genomic_DNA"/>
</dbReference>
<name>A0A8T0Q4N8_PANVG</name>
<gene>
    <name evidence="1" type="ORF">PVAP13_7NG011800</name>
</gene>
<organism evidence="1 2">
    <name type="scientific">Panicum virgatum</name>
    <name type="common">Blackwell switchgrass</name>
    <dbReference type="NCBI Taxonomy" id="38727"/>
    <lineage>
        <taxon>Eukaryota</taxon>
        <taxon>Viridiplantae</taxon>
        <taxon>Streptophyta</taxon>
        <taxon>Embryophyta</taxon>
        <taxon>Tracheophyta</taxon>
        <taxon>Spermatophyta</taxon>
        <taxon>Magnoliopsida</taxon>
        <taxon>Liliopsida</taxon>
        <taxon>Poales</taxon>
        <taxon>Poaceae</taxon>
        <taxon>PACMAD clade</taxon>
        <taxon>Panicoideae</taxon>
        <taxon>Panicodae</taxon>
        <taxon>Paniceae</taxon>
        <taxon>Panicinae</taxon>
        <taxon>Panicum</taxon>
        <taxon>Panicum sect. Hiantes</taxon>
    </lineage>
</organism>
<comment type="caution">
    <text evidence="1">The sequence shown here is derived from an EMBL/GenBank/DDBJ whole genome shotgun (WGS) entry which is preliminary data.</text>
</comment>
<sequence>MPLLPIALPTGLSARARWPRTVESNPLHCDRGSAARPSYTPHSPLGLLHPLWARRQPLAAGGDELKRVERGGLRLTGHQDRPAERRILLVPSRTCSGRGESAVVAEKAAAAAAAAKPFLPSHLGLDLLADEPLTGLCAWRAATPGRPARLAGLHSWQAEGAHRPVRMAGRHGSGLHGWWVRAASRPALLSAAGGRRAAADAHGPGHLRPEPLRLYVSRAVKLVAIA</sequence>
<dbReference type="AlphaFoldDB" id="A0A8T0Q4N8"/>
<dbReference type="Proteomes" id="UP000823388">
    <property type="component" value="Chromosome 7N"/>
</dbReference>
<evidence type="ECO:0000313" key="2">
    <source>
        <dbReference type="Proteomes" id="UP000823388"/>
    </source>
</evidence>
<proteinExistence type="predicted"/>
<protein>
    <submittedName>
        <fullName evidence="1">Uncharacterized protein</fullName>
    </submittedName>
</protein>